<proteinExistence type="inferred from homology"/>
<sequence>MPIKSILCAYGGVAFEQNALDTTLSLAGFFQAEARFLHISVPLNVYPELYGITLYGQAVSGDVGVLDSIAEANEEQRKIAQTAVISAARAHGVAFSRKDCLGTTTGTAMAVFCPVTARLKDCLPQAGRLADLIVIPRERANAVTDLEAVLCGLFDTGRPVLVVPFTDTASAVPTAKSPFVTGKAAIAWDGSLPAARALYNALPFLRRAKQIEVICVRHAHADAEADYHGDLSHWLDLHELPAHIHRIDREATTVGAAILDRAETFEAEWLVMGAYGHSHVGEMILGGATNYVLKHSRMPLLLSH</sequence>
<evidence type="ECO:0000313" key="4">
    <source>
        <dbReference type="Proteomes" id="UP000199150"/>
    </source>
</evidence>
<dbReference type="RefSeq" id="WP_090649968.1">
    <property type="nucleotide sequence ID" value="NZ_CBCRYE010000005.1"/>
</dbReference>
<dbReference type="PANTHER" id="PTHR46268">
    <property type="entry name" value="STRESS RESPONSE PROTEIN NHAX"/>
    <property type="match status" value="1"/>
</dbReference>
<dbReference type="CDD" id="cd00293">
    <property type="entry name" value="USP-like"/>
    <property type="match status" value="1"/>
</dbReference>
<protein>
    <submittedName>
        <fullName evidence="3">Nucleotide-binding universal stress protein, UspA family</fullName>
    </submittedName>
</protein>
<organism evidence="3 4">
    <name type="scientific">Asticcacaulis taihuensis</name>
    <dbReference type="NCBI Taxonomy" id="260084"/>
    <lineage>
        <taxon>Bacteria</taxon>
        <taxon>Pseudomonadati</taxon>
        <taxon>Pseudomonadota</taxon>
        <taxon>Alphaproteobacteria</taxon>
        <taxon>Caulobacterales</taxon>
        <taxon>Caulobacteraceae</taxon>
        <taxon>Asticcacaulis</taxon>
    </lineage>
</organism>
<dbReference type="Pfam" id="PF00582">
    <property type="entry name" value="Usp"/>
    <property type="match status" value="1"/>
</dbReference>
<dbReference type="SUPFAM" id="SSF52402">
    <property type="entry name" value="Adenine nucleotide alpha hydrolases-like"/>
    <property type="match status" value="2"/>
</dbReference>
<dbReference type="Proteomes" id="UP000199150">
    <property type="component" value="Unassembled WGS sequence"/>
</dbReference>
<feature type="domain" description="UspA" evidence="2">
    <location>
        <begin position="187"/>
        <end position="302"/>
    </location>
</feature>
<dbReference type="Gene3D" id="3.40.50.12370">
    <property type="match status" value="1"/>
</dbReference>
<keyword evidence="4" id="KW-1185">Reference proteome</keyword>
<dbReference type="PRINTS" id="PR01438">
    <property type="entry name" value="UNVRSLSTRESS"/>
</dbReference>
<gene>
    <name evidence="3" type="ORF">SAMN02927928_3188</name>
</gene>
<reference evidence="4" key="1">
    <citation type="submission" date="2016-10" db="EMBL/GenBank/DDBJ databases">
        <authorList>
            <person name="Varghese N."/>
            <person name="Submissions S."/>
        </authorList>
    </citation>
    <scope>NUCLEOTIDE SEQUENCE [LARGE SCALE GENOMIC DNA]</scope>
    <source>
        <strain evidence="4">CGMCC 1.3431</strain>
    </source>
</reference>
<dbReference type="InterPro" id="IPR006015">
    <property type="entry name" value="Universal_stress_UspA"/>
</dbReference>
<name>A0A1G4T2I5_9CAUL</name>
<comment type="similarity">
    <text evidence="1">Belongs to the universal stress protein A family.</text>
</comment>
<dbReference type="STRING" id="260084.SAMN02927928_3188"/>
<dbReference type="AlphaFoldDB" id="A0A1G4T2I5"/>
<evidence type="ECO:0000313" key="3">
    <source>
        <dbReference type="EMBL" id="SCW75608.1"/>
    </source>
</evidence>
<dbReference type="OrthoDB" id="9804721at2"/>
<evidence type="ECO:0000256" key="1">
    <source>
        <dbReference type="ARBA" id="ARBA00008791"/>
    </source>
</evidence>
<dbReference type="InterPro" id="IPR006016">
    <property type="entry name" value="UspA"/>
</dbReference>
<accession>A0A1G4T2I5</accession>
<dbReference type="EMBL" id="FMTS01000006">
    <property type="protein sequence ID" value="SCW75608.1"/>
    <property type="molecule type" value="Genomic_DNA"/>
</dbReference>
<evidence type="ECO:0000259" key="2">
    <source>
        <dbReference type="Pfam" id="PF00582"/>
    </source>
</evidence>
<dbReference type="PANTHER" id="PTHR46268:SF15">
    <property type="entry name" value="UNIVERSAL STRESS PROTEIN HP_0031"/>
    <property type="match status" value="1"/>
</dbReference>